<dbReference type="PIRSF" id="PIRSF000097">
    <property type="entry name" value="AKR"/>
    <property type="match status" value="1"/>
</dbReference>
<dbReference type="AlphaFoldDB" id="A0AAV1I126"/>
<sequence>MSEDDGSLVPSIQLSNTVELPAIGLGTFKARGSSLKAIICCALKCGIRHIDTASVYKNESEIADAVEASKVPREDIFITSKIGPTQQGTVKAQLACDEILQRLRINYVDLVLIHWPGVAKLEVKSPRNATKRLETWRVLERFYRSGRVRAIGVSNYEQRHLQELLDCASIKPMVNQIEVHPRFSQKGLRAFCKQQNIAIVAYTSLGCGALLSHNTIQQIAQQCGQTPAQVLLRWGLQQGCAVIPKTTHEEYLRQYTEAKLLSWRLSAEQMQALEALNDGHKYCWNPAPVR</sequence>
<dbReference type="Gene3D" id="3.20.20.100">
    <property type="entry name" value="NADP-dependent oxidoreductase domain"/>
    <property type="match status" value="1"/>
</dbReference>
<dbReference type="InterPro" id="IPR036812">
    <property type="entry name" value="NAD(P)_OxRdtase_dom_sf"/>
</dbReference>
<dbReference type="Pfam" id="PF00248">
    <property type="entry name" value="Aldo_ket_red"/>
    <property type="match status" value="1"/>
</dbReference>
<evidence type="ECO:0000256" key="4">
    <source>
        <dbReference type="PIRSR" id="PIRSR000097-1"/>
    </source>
</evidence>
<dbReference type="InterPro" id="IPR018170">
    <property type="entry name" value="Aldo/ket_reductase_CS"/>
</dbReference>
<feature type="site" description="Lowers pKa of active site Tyr" evidence="6">
    <location>
        <position position="81"/>
    </location>
</feature>
<keyword evidence="3" id="KW-0560">Oxidoreductase</keyword>
<dbReference type="PRINTS" id="PR00069">
    <property type="entry name" value="ALDKETRDTASE"/>
</dbReference>
<evidence type="ECO:0000256" key="2">
    <source>
        <dbReference type="ARBA" id="ARBA00022857"/>
    </source>
</evidence>
<dbReference type="InterPro" id="IPR023210">
    <property type="entry name" value="NADP_OxRdtase_dom"/>
</dbReference>
<organism evidence="8 9">
    <name type="scientific">Coccomyxa viridis</name>
    <dbReference type="NCBI Taxonomy" id="1274662"/>
    <lineage>
        <taxon>Eukaryota</taxon>
        <taxon>Viridiplantae</taxon>
        <taxon>Chlorophyta</taxon>
        <taxon>core chlorophytes</taxon>
        <taxon>Trebouxiophyceae</taxon>
        <taxon>Trebouxiophyceae incertae sedis</taxon>
        <taxon>Coccomyxaceae</taxon>
        <taxon>Coccomyxa</taxon>
    </lineage>
</organism>
<protein>
    <recommendedName>
        <fullName evidence="7">NADP-dependent oxidoreductase domain-containing protein</fullName>
    </recommendedName>
</protein>
<evidence type="ECO:0000256" key="6">
    <source>
        <dbReference type="PIRSR" id="PIRSR000097-3"/>
    </source>
</evidence>
<name>A0AAV1I126_9CHLO</name>
<feature type="binding site" evidence="5">
    <location>
        <position position="114"/>
    </location>
    <ligand>
        <name>substrate</name>
    </ligand>
</feature>
<reference evidence="8 9" key="1">
    <citation type="submission" date="2023-10" db="EMBL/GenBank/DDBJ databases">
        <authorList>
            <person name="Maclean D."/>
            <person name="Macfadyen A."/>
        </authorList>
    </citation>
    <scope>NUCLEOTIDE SEQUENCE [LARGE SCALE GENOMIC DNA]</scope>
</reference>
<evidence type="ECO:0000256" key="3">
    <source>
        <dbReference type="ARBA" id="ARBA00023002"/>
    </source>
</evidence>
<feature type="domain" description="NADP-dependent oxidoreductase" evidence="7">
    <location>
        <begin position="23"/>
        <end position="277"/>
    </location>
</feature>
<keyword evidence="9" id="KW-1185">Reference proteome</keyword>
<dbReference type="FunFam" id="3.20.20.100:FF:000002">
    <property type="entry name" value="2,5-diketo-D-gluconic acid reductase A"/>
    <property type="match status" value="1"/>
</dbReference>
<evidence type="ECO:0000256" key="1">
    <source>
        <dbReference type="ARBA" id="ARBA00007905"/>
    </source>
</evidence>
<evidence type="ECO:0000313" key="8">
    <source>
        <dbReference type="EMBL" id="CAK0772155.1"/>
    </source>
</evidence>
<gene>
    <name evidence="8" type="ORF">CVIRNUC_003934</name>
</gene>
<dbReference type="PANTHER" id="PTHR43827">
    <property type="entry name" value="2,5-DIKETO-D-GLUCONIC ACID REDUCTASE"/>
    <property type="match status" value="1"/>
</dbReference>
<dbReference type="PANTHER" id="PTHR43827:SF3">
    <property type="entry name" value="NADP-DEPENDENT OXIDOREDUCTASE DOMAIN-CONTAINING PROTEIN"/>
    <property type="match status" value="1"/>
</dbReference>
<evidence type="ECO:0000259" key="7">
    <source>
        <dbReference type="Pfam" id="PF00248"/>
    </source>
</evidence>
<dbReference type="SUPFAM" id="SSF51430">
    <property type="entry name" value="NAD(P)-linked oxidoreductase"/>
    <property type="match status" value="1"/>
</dbReference>
<comment type="similarity">
    <text evidence="1">Belongs to the aldo/keto reductase family.</text>
</comment>
<accession>A0AAV1I126</accession>
<dbReference type="GO" id="GO:0016616">
    <property type="term" value="F:oxidoreductase activity, acting on the CH-OH group of donors, NAD or NADP as acceptor"/>
    <property type="evidence" value="ECO:0007669"/>
    <property type="project" value="UniProtKB-ARBA"/>
</dbReference>
<keyword evidence="2" id="KW-0521">NADP</keyword>
<comment type="caution">
    <text evidence="8">The sequence shown here is derived from an EMBL/GenBank/DDBJ whole genome shotgun (WGS) entry which is preliminary data.</text>
</comment>
<dbReference type="PROSITE" id="PS00062">
    <property type="entry name" value="ALDOKETO_REDUCTASE_2"/>
    <property type="match status" value="1"/>
</dbReference>
<evidence type="ECO:0000256" key="5">
    <source>
        <dbReference type="PIRSR" id="PIRSR000097-2"/>
    </source>
</evidence>
<feature type="active site" description="Proton donor" evidence="4">
    <location>
        <position position="56"/>
    </location>
</feature>
<dbReference type="CDD" id="cd19136">
    <property type="entry name" value="AKR_DrGR-like"/>
    <property type="match status" value="1"/>
</dbReference>
<dbReference type="Proteomes" id="UP001314263">
    <property type="component" value="Unassembled WGS sequence"/>
</dbReference>
<evidence type="ECO:0000313" key="9">
    <source>
        <dbReference type="Proteomes" id="UP001314263"/>
    </source>
</evidence>
<dbReference type="EMBL" id="CAUYUE010000005">
    <property type="protein sequence ID" value="CAK0772155.1"/>
    <property type="molecule type" value="Genomic_DNA"/>
</dbReference>
<dbReference type="InterPro" id="IPR020471">
    <property type="entry name" value="AKR"/>
</dbReference>
<proteinExistence type="inferred from homology"/>